<accession>A0A8J8C722</accession>
<keyword evidence="1" id="KW-0812">Transmembrane</keyword>
<dbReference type="RefSeq" id="WP_162319170.1">
    <property type="nucleotide sequence ID" value="NZ_JAHQXF010000002.1"/>
</dbReference>
<dbReference type="AlphaFoldDB" id="A0A8J8C722"/>
<dbReference type="OrthoDB" id="118051at2157"/>
<keyword evidence="3" id="KW-1185">Reference proteome</keyword>
<sequence length="250" mass="26800">MTERSDRAVSEVLSYTLIFGIVVASIALVSVTGVGALQDTRDAEQMDNAERAFDVLADNVADIHRHGAPSRATEVSLGEGQLVVADNVTVTVSVDEGGGFTPVGSWTVRPIEYGGVDDQTLAYEAGGVFRTTRGGGVRVRKPPFVVSNERVLLPVVGLNRPSTQSLGGSTVLVRTKEERTDVVYADTSNAVDGVRMTIANSPRQSLWEEYLVDRGFTCSSVGSGIQCEYAPGSIDRVYVVYHDISVEIDQ</sequence>
<evidence type="ECO:0000313" key="3">
    <source>
        <dbReference type="Proteomes" id="UP000766550"/>
    </source>
</evidence>
<reference evidence="2 3" key="1">
    <citation type="submission" date="2021-06" db="EMBL/GenBank/DDBJ databases">
        <title>New haloarchaea isolates fom saline soil.</title>
        <authorList>
            <person name="Duran-Viseras A."/>
            <person name="Sanchez-Porro C.S."/>
            <person name="Ventosa A."/>
        </authorList>
    </citation>
    <scope>NUCLEOTIDE SEQUENCE [LARGE SCALE GENOMIC DNA]</scope>
    <source>
        <strain evidence="2 3">JCM 183640</strain>
    </source>
</reference>
<protein>
    <submittedName>
        <fullName evidence="2">Uncharacterized protein</fullName>
    </submittedName>
</protein>
<feature type="transmembrane region" description="Helical" evidence="1">
    <location>
        <begin position="12"/>
        <end position="37"/>
    </location>
</feature>
<keyword evidence="1" id="KW-1133">Transmembrane helix</keyword>
<name>A0A8J8C722_9EURY</name>
<organism evidence="2 3">
    <name type="scientific">Haloarcula limicola</name>
    <dbReference type="NCBI Taxonomy" id="1429915"/>
    <lineage>
        <taxon>Archaea</taxon>
        <taxon>Methanobacteriati</taxon>
        <taxon>Methanobacteriota</taxon>
        <taxon>Stenosarchaea group</taxon>
        <taxon>Halobacteria</taxon>
        <taxon>Halobacteriales</taxon>
        <taxon>Haloarculaceae</taxon>
        <taxon>Haloarcula</taxon>
    </lineage>
</organism>
<dbReference type="Pfam" id="PF23960">
    <property type="entry name" value="DUF7289"/>
    <property type="match status" value="1"/>
</dbReference>
<evidence type="ECO:0000313" key="2">
    <source>
        <dbReference type="EMBL" id="MBV0924613.1"/>
    </source>
</evidence>
<dbReference type="InterPro" id="IPR055713">
    <property type="entry name" value="DUF7289"/>
</dbReference>
<keyword evidence="1" id="KW-0472">Membrane</keyword>
<dbReference type="Proteomes" id="UP000766550">
    <property type="component" value="Unassembled WGS sequence"/>
</dbReference>
<gene>
    <name evidence="2" type="ORF">KTS45_10430</name>
</gene>
<comment type="caution">
    <text evidence="2">The sequence shown here is derived from an EMBL/GenBank/DDBJ whole genome shotgun (WGS) entry which is preliminary data.</text>
</comment>
<dbReference type="EMBL" id="JAHQXF010000002">
    <property type="protein sequence ID" value="MBV0924613.1"/>
    <property type="molecule type" value="Genomic_DNA"/>
</dbReference>
<proteinExistence type="predicted"/>
<evidence type="ECO:0000256" key="1">
    <source>
        <dbReference type="SAM" id="Phobius"/>
    </source>
</evidence>